<reference evidence="2" key="1">
    <citation type="submission" date="2022-02" db="EMBL/GenBank/DDBJ databases">
        <title>Fredinandcohnia quinoae sp. nov. isolated from Chenopodium quinoa seeds.</title>
        <authorList>
            <person name="Saati-Santamaria Z."/>
            <person name="Flores-Felix J.D."/>
            <person name="Igual J.M."/>
            <person name="Velazquez E."/>
            <person name="Garcia-Fraile P."/>
            <person name="Martinez-Molina E."/>
        </authorList>
    </citation>
    <scope>NUCLEOTIDE SEQUENCE</scope>
    <source>
        <strain evidence="2">SECRCQ15</strain>
    </source>
</reference>
<evidence type="ECO:0000313" key="2">
    <source>
        <dbReference type="EMBL" id="MCH1624249.1"/>
    </source>
</evidence>
<evidence type="ECO:0008006" key="4">
    <source>
        <dbReference type="Google" id="ProtNLM"/>
    </source>
</evidence>
<feature type="transmembrane region" description="Helical" evidence="1">
    <location>
        <begin position="6"/>
        <end position="27"/>
    </location>
</feature>
<dbReference type="EMBL" id="JAKTTI010000002">
    <property type="protein sequence ID" value="MCH1624249.1"/>
    <property type="molecule type" value="Genomic_DNA"/>
</dbReference>
<accession>A0AAW5E657</accession>
<dbReference type="AlphaFoldDB" id="A0AAW5E657"/>
<keyword evidence="1" id="KW-0812">Transmembrane</keyword>
<organism evidence="2 3">
    <name type="scientific">Fredinandcohnia quinoae</name>
    <dbReference type="NCBI Taxonomy" id="2918902"/>
    <lineage>
        <taxon>Bacteria</taxon>
        <taxon>Bacillati</taxon>
        <taxon>Bacillota</taxon>
        <taxon>Bacilli</taxon>
        <taxon>Bacillales</taxon>
        <taxon>Bacillaceae</taxon>
        <taxon>Fredinandcohnia</taxon>
    </lineage>
</organism>
<comment type="caution">
    <text evidence="2">The sequence shown here is derived from an EMBL/GenBank/DDBJ whole genome shotgun (WGS) entry which is preliminary data.</text>
</comment>
<dbReference type="RefSeq" id="WP_240252496.1">
    <property type="nucleotide sequence ID" value="NZ_JAKTTI010000002.1"/>
</dbReference>
<gene>
    <name evidence="2" type="ORF">MJG50_02820</name>
</gene>
<dbReference type="Proteomes" id="UP001431131">
    <property type="component" value="Unassembled WGS sequence"/>
</dbReference>
<keyword evidence="3" id="KW-1185">Reference proteome</keyword>
<evidence type="ECO:0000313" key="3">
    <source>
        <dbReference type="Proteomes" id="UP001431131"/>
    </source>
</evidence>
<protein>
    <recommendedName>
        <fullName evidence="4">ATP synthase F0 subunit 8</fullName>
    </recommendedName>
</protein>
<name>A0AAW5E657_9BACI</name>
<sequence>MVGMWLTVIVMFIFLMLGAYFFLFALTTALKSEDSTKVDPIPKNKH</sequence>
<proteinExistence type="predicted"/>
<keyword evidence="1" id="KW-0472">Membrane</keyword>
<keyword evidence="1" id="KW-1133">Transmembrane helix</keyword>
<evidence type="ECO:0000256" key="1">
    <source>
        <dbReference type="SAM" id="Phobius"/>
    </source>
</evidence>